<dbReference type="OrthoDB" id="6132759at2759"/>
<protein>
    <submittedName>
        <fullName evidence="2">Uncharacterized protein</fullName>
    </submittedName>
</protein>
<keyword evidence="1" id="KW-0472">Membrane</keyword>
<gene>
    <name evidence="2" type="ORF">AVEN_64441_1</name>
</gene>
<keyword evidence="3" id="KW-1185">Reference proteome</keyword>
<evidence type="ECO:0000313" key="3">
    <source>
        <dbReference type="Proteomes" id="UP000499080"/>
    </source>
</evidence>
<evidence type="ECO:0000313" key="2">
    <source>
        <dbReference type="EMBL" id="GBO18126.1"/>
    </source>
</evidence>
<keyword evidence="1" id="KW-1133">Transmembrane helix</keyword>
<dbReference type="Proteomes" id="UP000499080">
    <property type="component" value="Unassembled WGS sequence"/>
</dbReference>
<feature type="transmembrane region" description="Helical" evidence="1">
    <location>
        <begin position="6"/>
        <end position="22"/>
    </location>
</feature>
<evidence type="ECO:0000256" key="1">
    <source>
        <dbReference type="SAM" id="Phobius"/>
    </source>
</evidence>
<organism evidence="2 3">
    <name type="scientific">Araneus ventricosus</name>
    <name type="common">Orbweaver spider</name>
    <name type="synonym">Epeira ventricosa</name>
    <dbReference type="NCBI Taxonomy" id="182803"/>
    <lineage>
        <taxon>Eukaryota</taxon>
        <taxon>Metazoa</taxon>
        <taxon>Ecdysozoa</taxon>
        <taxon>Arthropoda</taxon>
        <taxon>Chelicerata</taxon>
        <taxon>Arachnida</taxon>
        <taxon>Araneae</taxon>
        <taxon>Araneomorphae</taxon>
        <taxon>Entelegynae</taxon>
        <taxon>Araneoidea</taxon>
        <taxon>Araneidae</taxon>
        <taxon>Araneus</taxon>
    </lineage>
</organism>
<keyword evidence="1" id="KW-0812">Transmembrane</keyword>
<comment type="caution">
    <text evidence="2">The sequence shown here is derived from an EMBL/GenBank/DDBJ whole genome shotgun (WGS) entry which is preliminary data.</text>
</comment>
<dbReference type="AlphaFoldDB" id="A0A4Y2V239"/>
<name>A0A4Y2V239_ARAVE</name>
<proteinExistence type="predicted"/>
<accession>A0A4Y2V239</accession>
<dbReference type="EMBL" id="BGPR01041776">
    <property type="protein sequence ID" value="GBO18126.1"/>
    <property type="molecule type" value="Genomic_DNA"/>
</dbReference>
<sequence length="78" mass="9129">MWFSPLGTFTTIVVGYLASYIFKKPSNVERHLLNPIVRKFVLKEEKEKKCIQLSELYSESELLRKGENGEILREPDIK</sequence>
<reference evidence="2 3" key="1">
    <citation type="journal article" date="2019" name="Sci. Rep.">
        <title>Orb-weaving spider Araneus ventricosus genome elucidates the spidroin gene catalogue.</title>
        <authorList>
            <person name="Kono N."/>
            <person name="Nakamura H."/>
            <person name="Ohtoshi R."/>
            <person name="Moran D.A.P."/>
            <person name="Shinohara A."/>
            <person name="Yoshida Y."/>
            <person name="Fujiwara M."/>
            <person name="Mori M."/>
            <person name="Tomita M."/>
            <person name="Arakawa K."/>
        </authorList>
    </citation>
    <scope>NUCLEOTIDE SEQUENCE [LARGE SCALE GENOMIC DNA]</scope>
</reference>